<comment type="caution">
    <text evidence="3">The sequence shown here is derived from an EMBL/GenBank/DDBJ whole genome shotgun (WGS) entry which is preliminary data.</text>
</comment>
<feature type="compositionally biased region" description="Gly residues" evidence="1">
    <location>
        <begin position="86"/>
        <end position="101"/>
    </location>
</feature>
<feature type="region of interest" description="Disordered" evidence="1">
    <location>
        <begin position="85"/>
        <end position="110"/>
    </location>
</feature>
<keyword evidence="2" id="KW-0732">Signal</keyword>
<evidence type="ECO:0000313" key="3">
    <source>
        <dbReference type="EMBL" id="OIT20387.1"/>
    </source>
</evidence>
<evidence type="ECO:0000256" key="1">
    <source>
        <dbReference type="SAM" id="MobiDB-lite"/>
    </source>
</evidence>
<protein>
    <submittedName>
        <fullName evidence="3">Uncharacterized protein</fullName>
    </submittedName>
</protein>
<proteinExistence type="predicted"/>
<feature type="signal peptide" evidence="2">
    <location>
        <begin position="1"/>
        <end position="22"/>
    </location>
</feature>
<feature type="chain" id="PRO_5013335163" evidence="2">
    <location>
        <begin position="23"/>
        <end position="110"/>
    </location>
</feature>
<keyword evidence="4" id="KW-1185">Reference proteome</keyword>
<accession>A0A1J6KC42</accession>
<name>A0A1J6KC42_NICAT</name>
<dbReference type="Proteomes" id="UP000187609">
    <property type="component" value="Unassembled WGS sequence"/>
</dbReference>
<organism evidence="3 4">
    <name type="scientific">Nicotiana attenuata</name>
    <name type="common">Coyote tobacco</name>
    <dbReference type="NCBI Taxonomy" id="49451"/>
    <lineage>
        <taxon>Eukaryota</taxon>
        <taxon>Viridiplantae</taxon>
        <taxon>Streptophyta</taxon>
        <taxon>Embryophyta</taxon>
        <taxon>Tracheophyta</taxon>
        <taxon>Spermatophyta</taxon>
        <taxon>Magnoliopsida</taxon>
        <taxon>eudicotyledons</taxon>
        <taxon>Gunneridae</taxon>
        <taxon>Pentapetalae</taxon>
        <taxon>asterids</taxon>
        <taxon>lamiids</taxon>
        <taxon>Solanales</taxon>
        <taxon>Solanaceae</taxon>
        <taxon>Nicotianoideae</taxon>
        <taxon>Nicotianeae</taxon>
        <taxon>Nicotiana</taxon>
    </lineage>
</organism>
<evidence type="ECO:0000313" key="4">
    <source>
        <dbReference type="Proteomes" id="UP000187609"/>
    </source>
</evidence>
<dbReference type="EMBL" id="MJEQ01005364">
    <property type="protein sequence ID" value="OIT20387.1"/>
    <property type="molecule type" value="Genomic_DNA"/>
</dbReference>
<evidence type="ECO:0000256" key="2">
    <source>
        <dbReference type="SAM" id="SignalP"/>
    </source>
</evidence>
<sequence length="110" mass="12134">MAKGDTAMALFLVLFMAFLASGEQVEREVSAETTWALIPVGWFPFGKHPFKPKWIPLGPVYPFPLPAWFIPFHFGPWSRNPHNGGRKFGPGFGSPDLGGLGPELEVEPDP</sequence>
<dbReference type="Gramene" id="OIT20387">
    <property type="protein sequence ID" value="OIT20387"/>
    <property type="gene ID" value="A4A49_39572"/>
</dbReference>
<gene>
    <name evidence="3" type="ORF">A4A49_39572</name>
</gene>
<dbReference type="AlphaFoldDB" id="A0A1J6KC42"/>
<reference evidence="3" key="1">
    <citation type="submission" date="2016-11" db="EMBL/GenBank/DDBJ databases">
        <title>The genome of Nicotiana attenuata.</title>
        <authorList>
            <person name="Xu S."/>
            <person name="Brockmoeller T."/>
            <person name="Gaquerel E."/>
            <person name="Navarro A."/>
            <person name="Kuhl H."/>
            <person name="Gase K."/>
            <person name="Ling Z."/>
            <person name="Zhou W."/>
            <person name="Kreitzer C."/>
            <person name="Stanke M."/>
            <person name="Tang H."/>
            <person name="Lyons E."/>
            <person name="Pandey P."/>
            <person name="Pandey S.P."/>
            <person name="Timmermann B."/>
            <person name="Baldwin I.T."/>
        </authorList>
    </citation>
    <scope>NUCLEOTIDE SEQUENCE [LARGE SCALE GENOMIC DNA]</scope>
    <source>
        <strain evidence="3">UT</strain>
    </source>
</reference>